<accession>A0A2T0TJP9</accession>
<dbReference type="PANTHER" id="PTHR43722">
    <property type="entry name" value="PROLINE IMINOPEPTIDASE"/>
    <property type="match status" value="1"/>
</dbReference>
<sequence length="300" mass="33568">MTNIEEQRFIRVGGVEQWVQIRGANRDNPVLLVLHGGPGSPYALFTPLLRSWEEHYTVVQWDRRGAGKTLRRNGREGCGEMSFEQCVQDAVEVVEFLRGHLDKDKVVLLAGSMGTMVGTPLVQRRPDLFEAYVATDLYVDMVANEAESYRLVLAKNPKAAKALAAIGPDPTAWDLKAWEVKMRWSMDNAVLGKLFLPLVLGRAVYGWRDLRHVAAGFGYSKKALFHDFMGFRAKPDFEVPVVILQGADDEVTVRSLAEDYFARVSAPSKRMALIQDAGHFAAFTQPDRFLAAMLGEVERP</sequence>
<dbReference type="InterPro" id="IPR005944">
    <property type="entry name" value="Pro_iminopeptidase"/>
</dbReference>
<dbReference type="PANTHER" id="PTHR43722:SF1">
    <property type="entry name" value="PROLINE IMINOPEPTIDASE"/>
    <property type="match status" value="1"/>
</dbReference>
<name>A0A2T0TJP9_9PSEU</name>
<keyword evidence="2" id="KW-0378">Hydrolase</keyword>
<dbReference type="GO" id="GO:0005737">
    <property type="term" value="C:cytoplasm"/>
    <property type="evidence" value="ECO:0007669"/>
    <property type="project" value="InterPro"/>
</dbReference>
<dbReference type="SUPFAM" id="SSF53474">
    <property type="entry name" value="alpha/beta-Hydrolases"/>
    <property type="match status" value="1"/>
</dbReference>
<dbReference type="Gene3D" id="3.40.50.1820">
    <property type="entry name" value="alpha/beta hydrolase"/>
    <property type="match status" value="1"/>
</dbReference>
<dbReference type="GO" id="GO:0004177">
    <property type="term" value="F:aminopeptidase activity"/>
    <property type="evidence" value="ECO:0007669"/>
    <property type="project" value="UniProtKB-EC"/>
</dbReference>
<proteinExistence type="predicted"/>
<comment type="caution">
    <text evidence="2">The sequence shown here is derived from an EMBL/GenBank/DDBJ whole genome shotgun (WGS) entry which is preliminary data.</text>
</comment>
<organism evidence="2 3">
    <name type="scientific">Umezawaea tangerina</name>
    <dbReference type="NCBI Taxonomy" id="84725"/>
    <lineage>
        <taxon>Bacteria</taxon>
        <taxon>Bacillati</taxon>
        <taxon>Actinomycetota</taxon>
        <taxon>Actinomycetes</taxon>
        <taxon>Pseudonocardiales</taxon>
        <taxon>Pseudonocardiaceae</taxon>
        <taxon>Umezawaea</taxon>
    </lineage>
</organism>
<dbReference type="AlphaFoldDB" id="A0A2T0TJP9"/>
<dbReference type="EMBL" id="PVTF01000001">
    <property type="protein sequence ID" value="PRY45944.1"/>
    <property type="molecule type" value="Genomic_DNA"/>
</dbReference>
<dbReference type="InterPro" id="IPR000073">
    <property type="entry name" value="AB_hydrolase_1"/>
</dbReference>
<protein>
    <submittedName>
        <fullName evidence="2">Alpha-beta hydrolase superfamily lysophospholipase</fullName>
    </submittedName>
</protein>
<evidence type="ECO:0000313" key="3">
    <source>
        <dbReference type="Proteomes" id="UP000239494"/>
    </source>
</evidence>
<evidence type="ECO:0000259" key="1">
    <source>
        <dbReference type="Pfam" id="PF00561"/>
    </source>
</evidence>
<feature type="domain" description="AB hydrolase-1" evidence="1">
    <location>
        <begin position="29"/>
        <end position="284"/>
    </location>
</feature>
<dbReference type="Proteomes" id="UP000239494">
    <property type="component" value="Unassembled WGS sequence"/>
</dbReference>
<dbReference type="InterPro" id="IPR029058">
    <property type="entry name" value="AB_hydrolase_fold"/>
</dbReference>
<evidence type="ECO:0000313" key="2">
    <source>
        <dbReference type="EMBL" id="PRY45944.1"/>
    </source>
</evidence>
<reference evidence="2 3" key="1">
    <citation type="submission" date="2018-03" db="EMBL/GenBank/DDBJ databases">
        <title>Genomic Encyclopedia of Archaeal and Bacterial Type Strains, Phase II (KMG-II): from individual species to whole genera.</title>
        <authorList>
            <person name="Goeker M."/>
        </authorList>
    </citation>
    <scope>NUCLEOTIDE SEQUENCE [LARGE SCALE GENOMIC DNA]</scope>
    <source>
        <strain evidence="2 3">DSM 44720</strain>
    </source>
</reference>
<gene>
    <name evidence="2" type="ORF">CLV43_101207</name>
</gene>
<dbReference type="OrthoDB" id="7185741at2"/>
<keyword evidence="3" id="KW-1185">Reference proteome</keyword>
<dbReference type="GO" id="GO:0006508">
    <property type="term" value="P:proteolysis"/>
    <property type="evidence" value="ECO:0007669"/>
    <property type="project" value="InterPro"/>
</dbReference>
<dbReference type="RefSeq" id="WP_106185046.1">
    <property type="nucleotide sequence ID" value="NZ_PVTF01000001.1"/>
</dbReference>
<dbReference type="Pfam" id="PF00561">
    <property type="entry name" value="Abhydrolase_1"/>
    <property type="match status" value="1"/>
</dbReference>